<dbReference type="PANTHER" id="PTHR33428">
    <property type="entry name" value="CHLOROPHYLLASE-2, CHLOROPLASTIC"/>
    <property type="match status" value="1"/>
</dbReference>
<accession>A0A930BBI6</accession>
<dbReference type="Proteomes" id="UP000757890">
    <property type="component" value="Unassembled WGS sequence"/>
</dbReference>
<name>A0A930BBI6_9FIRM</name>
<dbReference type="EMBL" id="JABZMK010000155">
    <property type="protein sequence ID" value="MBF1130287.1"/>
    <property type="molecule type" value="Genomic_DNA"/>
</dbReference>
<dbReference type="AlphaFoldDB" id="A0A930BBI6"/>
<protein>
    <recommendedName>
        <fullName evidence="4">Alpha/beta hydrolase</fullName>
    </recommendedName>
</protein>
<evidence type="ECO:0000313" key="3">
    <source>
        <dbReference type="Proteomes" id="UP000757890"/>
    </source>
</evidence>
<keyword evidence="1" id="KW-0732">Signal</keyword>
<feature type="chain" id="PRO_5038603533" description="Alpha/beta hydrolase" evidence="1">
    <location>
        <begin position="27"/>
        <end position="307"/>
    </location>
</feature>
<proteinExistence type="predicted"/>
<dbReference type="SUPFAM" id="SSF53474">
    <property type="entry name" value="alpha/beta-Hydrolases"/>
    <property type="match status" value="1"/>
</dbReference>
<comment type="caution">
    <text evidence="2">The sequence shown here is derived from an EMBL/GenBank/DDBJ whole genome shotgun (WGS) entry which is preliminary data.</text>
</comment>
<evidence type="ECO:0000313" key="2">
    <source>
        <dbReference type="EMBL" id="MBF1130287.1"/>
    </source>
</evidence>
<dbReference type="InterPro" id="IPR029058">
    <property type="entry name" value="AB_hydrolase_fold"/>
</dbReference>
<evidence type="ECO:0008006" key="4">
    <source>
        <dbReference type="Google" id="ProtNLM"/>
    </source>
</evidence>
<organism evidence="2 3">
    <name type="scientific">Dialister invisus</name>
    <dbReference type="NCBI Taxonomy" id="218538"/>
    <lineage>
        <taxon>Bacteria</taxon>
        <taxon>Bacillati</taxon>
        <taxon>Bacillota</taxon>
        <taxon>Negativicutes</taxon>
        <taxon>Veillonellales</taxon>
        <taxon>Veillonellaceae</taxon>
        <taxon>Dialister</taxon>
    </lineage>
</organism>
<feature type="signal peptide" evidence="1">
    <location>
        <begin position="1"/>
        <end position="26"/>
    </location>
</feature>
<dbReference type="Gene3D" id="3.40.50.1820">
    <property type="entry name" value="alpha/beta hydrolase"/>
    <property type="match status" value="1"/>
</dbReference>
<dbReference type="PANTHER" id="PTHR33428:SF14">
    <property type="entry name" value="CARBOXYLESTERASE TYPE B DOMAIN-CONTAINING PROTEIN"/>
    <property type="match status" value="1"/>
</dbReference>
<reference evidence="2" key="1">
    <citation type="submission" date="2020-04" db="EMBL/GenBank/DDBJ databases">
        <title>Deep metagenomics examines the oral microbiome during advanced dental caries in children, revealing novel taxa and co-occurrences with host molecules.</title>
        <authorList>
            <person name="Baker J.L."/>
            <person name="Morton J.T."/>
            <person name="Dinis M."/>
            <person name="Alvarez R."/>
            <person name="Tran N.C."/>
            <person name="Knight R."/>
            <person name="Edlund A."/>
        </authorList>
    </citation>
    <scope>NUCLEOTIDE SEQUENCE</scope>
    <source>
        <strain evidence="2">JCVI_32_bin.14</strain>
    </source>
</reference>
<sequence length="307" mass="35062">MEKIKKQLQIILYVWIWLLSFSVADAATVITDEYWITTADQGKIEQRYRNLGIYEVAKKTVSRKEELYGNYTYRVWYPKRLETENRKWPMVFLLNGTTSTCDLDEPIFEHLASWGFIVVGNTDRNTGLGYSAEWGLELMDKLAADRKSVFFQKIDEENLGIGGHSQGGVGAVKTILFRKGGGRFKTVVTVSAVTESFADKLKMNSWKYDASAVNVPWFMVSGDRLDDRLITPLPDMEKIFQKAKTAMVMGRRSRADHSHVQAEADAYVTAWFRWQLAGDRYAGKAFLGKDAEILTNKGWDHTARKNL</sequence>
<evidence type="ECO:0000256" key="1">
    <source>
        <dbReference type="SAM" id="SignalP"/>
    </source>
</evidence>
<gene>
    <name evidence="2" type="ORF">HXL70_09670</name>
</gene>